<accession>A0A9N7UTH7</accession>
<evidence type="ECO:0000313" key="3">
    <source>
        <dbReference type="Proteomes" id="UP001153269"/>
    </source>
</evidence>
<feature type="region of interest" description="Disordered" evidence="1">
    <location>
        <begin position="41"/>
        <end position="140"/>
    </location>
</feature>
<feature type="compositionally biased region" description="Polar residues" evidence="1">
    <location>
        <begin position="54"/>
        <end position="64"/>
    </location>
</feature>
<feature type="region of interest" description="Disordered" evidence="1">
    <location>
        <begin position="1"/>
        <end position="23"/>
    </location>
</feature>
<dbReference type="AlphaFoldDB" id="A0A9N7UTH7"/>
<name>A0A9N7UTH7_PLEPL</name>
<feature type="compositionally biased region" description="Basic and acidic residues" evidence="1">
    <location>
        <begin position="131"/>
        <end position="140"/>
    </location>
</feature>
<comment type="caution">
    <text evidence="2">The sequence shown here is derived from an EMBL/GenBank/DDBJ whole genome shotgun (WGS) entry which is preliminary data.</text>
</comment>
<evidence type="ECO:0000313" key="2">
    <source>
        <dbReference type="EMBL" id="CAB1436057.1"/>
    </source>
</evidence>
<gene>
    <name evidence="2" type="ORF">PLEPLA_LOCUS24072</name>
</gene>
<proteinExistence type="predicted"/>
<sequence>MYSVGTNTGTNGQMNTDRHGQTTNHTDGFVFNSLSLPLTPSSTFASHPPAVWVTSRNRGPTSTKEMFWETAKSSRDPPPHTGAQSGKEKPGADAFLPSAAKPCDLARVLQAEGSSRERGTRGSRGSQGTRAEGKNRHQAK</sequence>
<dbReference type="Proteomes" id="UP001153269">
    <property type="component" value="Unassembled WGS sequence"/>
</dbReference>
<reference evidence="2" key="1">
    <citation type="submission" date="2020-03" db="EMBL/GenBank/DDBJ databases">
        <authorList>
            <person name="Weist P."/>
        </authorList>
    </citation>
    <scope>NUCLEOTIDE SEQUENCE</scope>
</reference>
<protein>
    <submittedName>
        <fullName evidence="2">Uncharacterized protein</fullName>
    </submittedName>
</protein>
<organism evidence="2 3">
    <name type="scientific">Pleuronectes platessa</name>
    <name type="common">European plaice</name>
    <dbReference type="NCBI Taxonomy" id="8262"/>
    <lineage>
        <taxon>Eukaryota</taxon>
        <taxon>Metazoa</taxon>
        <taxon>Chordata</taxon>
        <taxon>Craniata</taxon>
        <taxon>Vertebrata</taxon>
        <taxon>Euteleostomi</taxon>
        <taxon>Actinopterygii</taxon>
        <taxon>Neopterygii</taxon>
        <taxon>Teleostei</taxon>
        <taxon>Neoteleostei</taxon>
        <taxon>Acanthomorphata</taxon>
        <taxon>Carangaria</taxon>
        <taxon>Pleuronectiformes</taxon>
        <taxon>Pleuronectoidei</taxon>
        <taxon>Pleuronectidae</taxon>
        <taxon>Pleuronectes</taxon>
    </lineage>
</organism>
<keyword evidence="3" id="KW-1185">Reference proteome</keyword>
<dbReference type="EMBL" id="CADEAL010001847">
    <property type="protein sequence ID" value="CAB1436057.1"/>
    <property type="molecule type" value="Genomic_DNA"/>
</dbReference>
<evidence type="ECO:0000256" key="1">
    <source>
        <dbReference type="SAM" id="MobiDB-lite"/>
    </source>
</evidence>
<feature type="compositionally biased region" description="Low complexity" evidence="1">
    <location>
        <begin position="1"/>
        <end position="15"/>
    </location>
</feature>